<organism evidence="3">
    <name type="scientific">marine metagenome</name>
    <dbReference type="NCBI Taxonomy" id="408172"/>
    <lineage>
        <taxon>unclassified sequences</taxon>
        <taxon>metagenomes</taxon>
        <taxon>ecological metagenomes</taxon>
    </lineage>
</organism>
<dbReference type="SUPFAM" id="SSF51556">
    <property type="entry name" value="Metallo-dependent hydrolases"/>
    <property type="match status" value="1"/>
</dbReference>
<name>A0A382SSW6_9ZZZZ</name>
<dbReference type="InterPro" id="IPR006680">
    <property type="entry name" value="Amidohydro-rel"/>
</dbReference>
<dbReference type="Gene3D" id="3.20.20.140">
    <property type="entry name" value="Metal-dependent hydrolases"/>
    <property type="match status" value="1"/>
</dbReference>
<feature type="non-terminal residue" evidence="3">
    <location>
        <position position="264"/>
    </location>
</feature>
<dbReference type="Pfam" id="PF04909">
    <property type="entry name" value="Amidohydro_2"/>
    <property type="match status" value="1"/>
</dbReference>
<comment type="similarity">
    <text evidence="1">Belongs to the metallo-dependent hydrolases superfamily.</text>
</comment>
<evidence type="ECO:0000313" key="3">
    <source>
        <dbReference type="EMBL" id="SVD12297.1"/>
    </source>
</evidence>
<gene>
    <name evidence="3" type="ORF">METZ01_LOCUS365151</name>
</gene>
<proteinExistence type="inferred from homology"/>
<dbReference type="InterPro" id="IPR052350">
    <property type="entry name" value="Metallo-dep_Lactonases"/>
</dbReference>
<evidence type="ECO:0000256" key="1">
    <source>
        <dbReference type="ARBA" id="ARBA00038310"/>
    </source>
</evidence>
<dbReference type="GO" id="GO:0016787">
    <property type="term" value="F:hydrolase activity"/>
    <property type="evidence" value="ECO:0007669"/>
    <property type="project" value="InterPro"/>
</dbReference>
<dbReference type="InterPro" id="IPR032466">
    <property type="entry name" value="Metal_Hydrolase"/>
</dbReference>
<feature type="domain" description="Amidohydrolase-related" evidence="2">
    <location>
        <begin position="5"/>
        <end position="256"/>
    </location>
</feature>
<accession>A0A382SSW6</accession>
<sequence length="264" mass="30739">MEGIIDAHHHIWRLDDLDWLKGPTQPRIFGDYSSIKRDYLINDFTADLKDSGVEKSVYIQVNWPLHEELMEAEWVQNVSEENGWPHAFVGYVDFSAEDTNSTLKKLNNFPLMRGIRQQLHWHENPLYCFQPIPDLMNQSAWQSNFAHIQEYGWSFELQVFASQMKDAARFASDFPEITMVLQHCGMPEDTSDVGMNLWREGMSRLAECQNVHCKFSGLGTFIHRIDPDFIADITGECLELFSSDRCLYGSNFPIEKIWTEYQSI</sequence>
<dbReference type="EMBL" id="UINC01130920">
    <property type="protein sequence ID" value="SVD12297.1"/>
    <property type="molecule type" value="Genomic_DNA"/>
</dbReference>
<evidence type="ECO:0000259" key="2">
    <source>
        <dbReference type="Pfam" id="PF04909"/>
    </source>
</evidence>
<protein>
    <recommendedName>
        <fullName evidence="2">Amidohydrolase-related domain-containing protein</fullName>
    </recommendedName>
</protein>
<reference evidence="3" key="1">
    <citation type="submission" date="2018-05" db="EMBL/GenBank/DDBJ databases">
        <authorList>
            <person name="Lanie J.A."/>
            <person name="Ng W.-L."/>
            <person name="Kazmierczak K.M."/>
            <person name="Andrzejewski T.M."/>
            <person name="Davidsen T.M."/>
            <person name="Wayne K.J."/>
            <person name="Tettelin H."/>
            <person name="Glass J.I."/>
            <person name="Rusch D."/>
            <person name="Podicherti R."/>
            <person name="Tsui H.-C.T."/>
            <person name="Winkler M.E."/>
        </authorList>
    </citation>
    <scope>NUCLEOTIDE SEQUENCE</scope>
</reference>
<dbReference type="PANTHER" id="PTHR43569">
    <property type="entry name" value="AMIDOHYDROLASE"/>
    <property type="match status" value="1"/>
</dbReference>
<dbReference type="AlphaFoldDB" id="A0A382SSW6"/>
<dbReference type="PANTHER" id="PTHR43569:SF1">
    <property type="entry name" value="BLL3371 PROTEIN"/>
    <property type="match status" value="1"/>
</dbReference>